<accession>A0A1G7UKZ0</accession>
<evidence type="ECO:0000256" key="2">
    <source>
        <dbReference type="SAM" id="Phobius"/>
    </source>
</evidence>
<keyword evidence="2" id="KW-0472">Membrane</keyword>
<feature type="compositionally biased region" description="Pro residues" evidence="1">
    <location>
        <begin position="66"/>
        <end position="83"/>
    </location>
</feature>
<feature type="transmembrane region" description="Helical" evidence="2">
    <location>
        <begin position="171"/>
        <end position="192"/>
    </location>
</feature>
<feature type="compositionally biased region" description="Low complexity" evidence="1">
    <location>
        <begin position="98"/>
        <end position="137"/>
    </location>
</feature>
<gene>
    <name evidence="3" type="ORF">SAMN05421505_104300</name>
</gene>
<reference evidence="3 4" key="1">
    <citation type="submission" date="2016-10" db="EMBL/GenBank/DDBJ databases">
        <authorList>
            <person name="de Groot N.N."/>
        </authorList>
    </citation>
    <scope>NUCLEOTIDE SEQUENCE [LARGE SCALE GENOMIC DNA]</scope>
    <source>
        <strain evidence="3 4">CPCC 201354</strain>
    </source>
</reference>
<dbReference type="Proteomes" id="UP000198923">
    <property type="component" value="Unassembled WGS sequence"/>
</dbReference>
<feature type="region of interest" description="Disordered" evidence="1">
    <location>
        <begin position="1"/>
        <end position="166"/>
    </location>
</feature>
<dbReference type="EMBL" id="FNCN01000004">
    <property type="protein sequence ID" value="SDG48157.1"/>
    <property type="molecule type" value="Genomic_DNA"/>
</dbReference>
<dbReference type="AlphaFoldDB" id="A0A1G7UKZ0"/>
<proteinExistence type="predicted"/>
<keyword evidence="2" id="KW-1133">Transmembrane helix</keyword>
<evidence type="ECO:0000313" key="3">
    <source>
        <dbReference type="EMBL" id="SDG48157.1"/>
    </source>
</evidence>
<keyword evidence="2" id="KW-0812">Transmembrane</keyword>
<evidence type="ECO:0000256" key="1">
    <source>
        <dbReference type="SAM" id="MobiDB-lite"/>
    </source>
</evidence>
<name>A0A1G7UKZ0_9ACTN</name>
<dbReference type="RefSeq" id="WP_143020155.1">
    <property type="nucleotide sequence ID" value="NZ_FNCN01000004.1"/>
</dbReference>
<feature type="compositionally biased region" description="Basic and acidic residues" evidence="1">
    <location>
        <begin position="150"/>
        <end position="165"/>
    </location>
</feature>
<organism evidence="3 4">
    <name type="scientific">Sinosporangium album</name>
    <dbReference type="NCBI Taxonomy" id="504805"/>
    <lineage>
        <taxon>Bacteria</taxon>
        <taxon>Bacillati</taxon>
        <taxon>Actinomycetota</taxon>
        <taxon>Actinomycetes</taxon>
        <taxon>Streptosporangiales</taxon>
        <taxon>Streptosporangiaceae</taxon>
        <taxon>Sinosporangium</taxon>
    </lineage>
</organism>
<protein>
    <submittedName>
        <fullName evidence="3">Uncharacterized protein</fullName>
    </submittedName>
</protein>
<feature type="compositionally biased region" description="Polar residues" evidence="1">
    <location>
        <begin position="18"/>
        <end position="30"/>
    </location>
</feature>
<evidence type="ECO:0000313" key="4">
    <source>
        <dbReference type="Proteomes" id="UP000198923"/>
    </source>
</evidence>
<sequence>MSSEHDRTGAWSRPAAADSSSWFTPSSSRQPRPDTLVWPPPAAPEAGDPSTVPIPAVTADGQPRAKVPPPARPPAPPRPPLPPHAIVTVDPAPEPEAPARAGAPGPESAGTADALSAEDVAAARAPTAPYATPTAPTVPQRVLQRGPQRALEDAGRALEDAERPKPPRSKAVWILVVLGLLLALAITVLLIFPA</sequence>
<keyword evidence="4" id="KW-1185">Reference proteome</keyword>